<proteinExistence type="predicted"/>
<dbReference type="AlphaFoldDB" id="A0A1F5PJD1"/>
<gene>
    <name evidence="2" type="ORF">A3E29_02540</name>
</gene>
<feature type="binding site" evidence="1">
    <location>
        <position position="81"/>
    </location>
    <ligand>
        <name>Mg(2+)</name>
        <dbReference type="ChEBI" id="CHEBI:18420"/>
        <label>1</label>
        <note>catalytic</note>
    </ligand>
</feature>
<dbReference type="SUPFAM" id="SSF56655">
    <property type="entry name" value="Carbohydrate phosphatase"/>
    <property type="match status" value="1"/>
</dbReference>
<evidence type="ECO:0000313" key="2">
    <source>
        <dbReference type="EMBL" id="OGE89967.1"/>
    </source>
</evidence>
<dbReference type="CDD" id="cd01637">
    <property type="entry name" value="IMPase_like"/>
    <property type="match status" value="1"/>
</dbReference>
<comment type="caution">
    <text evidence="2">The sequence shown here is derived from an EMBL/GenBank/DDBJ whole genome shotgun (WGS) entry which is preliminary data.</text>
</comment>
<reference evidence="2 3" key="1">
    <citation type="journal article" date="2016" name="Nat. Commun.">
        <title>Thousands of microbial genomes shed light on interconnected biogeochemical processes in an aquifer system.</title>
        <authorList>
            <person name="Anantharaman K."/>
            <person name="Brown C.T."/>
            <person name="Hug L.A."/>
            <person name="Sharon I."/>
            <person name="Castelle C.J."/>
            <person name="Probst A.J."/>
            <person name="Thomas B.C."/>
            <person name="Singh A."/>
            <person name="Wilkins M.J."/>
            <person name="Karaoz U."/>
            <person name="Brodie E.L."/>
            <person name="Williams K.H."/>
            <person name="Hubbard S.S."/>
            <person name="Banfield J.F."/>
        </authorList>
    </citation>
    <scope>NUCLEOTIDE SEQUENCE [LARGE SCALE GENOMIC DNA]</scope>
</reference>
<keyword evidence="1" id="KW-0460">Magnesium</keyword>
<keyword evidence="1" id="KW-0479">Metal-binding</keyword>
<dbReference type="GO" id="GO:0046872">
    <property type="term" value="F:metal ion binding"/>
    <property type="evidence" value="ECO:0007669"/>
    <property type="project" value="UniProtKB-KW"/>
</dbReference>
<dbReference type="Gene3D" id="3.40.190.80">
    <property type="match status" value="1"/>
</dbReference>
<evidence type="ECO:0000313" key="3">
    <source>
        <dbReference type="Proteomes" id="UP000177682"/>
    </source>
</evidence>
<dbReference type="GO" id="GO:0007165">
    <property type="term" value="P:signal transduction"/>
    <property type="evidence" value="ECO:0007669"/>
    <property type="project" value="TreeGrafter"/>
</dbReference>
<dbReference type="EMBL" id="MFEY01000007">
    <property type="protein sequence ID" value="OGE89967.1"/>
    <property type="molecule type" value="Genomic_DNA"/>
</dbReference>
<name>A0A1F5PJD1_9BACT</name>
<feature type="binding site" evidence="1">
    <location>
        <position position="79"/>
    </location>
    <ligand>
        <name>Mg(2+)</name>
        <dbReference type="ChEBI" id="CHEBI:18420"/>
        <label>1</label>
        <note>catalytic</note>
    </ligand>
</feature>
<dbReference type="PANTHER" id="PTHR20854">
    <property type="entry name" value="INOSITOL MONOPHOSPHATASE"/>
    <property type="match status" value="1"/>
</dbReference>
<sequence>MDIDYQKIIDFMVASGKRLATRAGNIVDIGITKVHLTEEDLAIERGLQNIIASFGTNHILYAEEEHDLFQNSDNLWVVDPISGTSGFIKGAPNSYSIVISHLVNHMTVFAAVYNPTADELFTAFAGKGAFLNNRPIKVSQAHSKVILRPSIAWKRPEVIEKVANLLSGYMVENNWNSIAVEYCAVACGRVDGIATFTKDAFPEFAGGFIIQEAGGKFTNIEGATNINPSDRVFVGGNPEFYDELFTLIKTGSNLKKILWN</sequence>
<feature type="binding site" evidence="1">
    <location>
        <position position="63"/>
    </location>
    <ligand>
        <name>Mg(2+)</name>
        <dbReference type="ChEBI" id="CHEBI:18420"/>
        <label>1</label>
        <note>catalytic</note>
    </ligand>
</feature>
<dbReference type="Gene3D" id="3.30.540.10">
    <property type="entry name" value="Fructose-1,6-Bisphosphatase, subunit A, domain 1"/>
    <property type="match status" value="1"/>
</dbReference>
<dbReference type="InterPro" id="IPR000760">
    <property type="entry name" value="Inositol_monophosphatase-like"/>
</dbReference>
<dbReference type="Proteomes" id="UP000177682">
    <property type="component" value="Unassembled WGS sequence"/>
</dbReference>
<dbReference type="PRINTS" id="PR00377">
    <property type="entry name" value="IMPHPHTASES"/>
</dbReference>
<accession>A0A1F5PJD1</accession>
<dbReference type="Pfam" id="PF00459">
    <property type="entry name" value="Inositol_P"/>
    <property type="match status" value="1"/>
</dbReference>
<comment type="cofactor">
    <cofactor evidence="1">
        <name>Mg(2+)</name>
        <dbReference type="ChEBI" id="CHEBI:18420"/>
    </cofactor>
</comment>
<protein>
    <recommendedName>
        <fullName evidence="4">Inositol monophosphatase</fullName>
    </recommendedName>
</protein>
<evidence type="ECO:0008006" key="4">
    <source>
        <dbReference type="Google" id="ProtNLM"/>
    </source>
</evidence>
<evidence type="ECO:0000256" key="1">
    <source>
        <dbReference type="PIRSR" id="PIRSR600760-2"/>
    </source>
</evidence>
<dbReference type="GO" id="GO:0006020">
    <property type="term" value="P:inositol metabolic process"/>
    <property type="evidence" value="ECO:0007669"/>
    <property type="project" value="TreeGrafter"/>
</dbReference>
<dbReference type="GO" id="GO:0008934">
    <property type="term" value="F:inositol monophosphate 1-phosphatase activity"/>
    <property type="evidence" value="ECO:0007669"/>
    <property type="project" value="TreeGrafter"/>
</dbReference>
<organism evidence="2 3">
    <name type="scientific">Candidatus Doudnabacteria bacterium RIFCSPHIGHO2_12_FULL_48_16</name>
    <dbReference type="NCBI Taxonomy" id="1817838"/>
    <lineage>
        <taxon>Bacteria</taxon>
        <taxon>Candidatus Doudnaibacteriota</taxon>
    </lineage>
</organism>
<dbReference type="PANTHER" id="PTHR20854:SF4">
    <property type="entry name" value="INOSITOL-1-MONOPHOSPHATASE-RELATED"/>
    <property type="match status" value="1"/>
</dbReference>